<dbReference type="Proteomes" id="UP000596661">
    <property type="component" value="Unassembled WGS sequence"/>
</dbReference>
<dbReference type="AlphaFoldDB" id="A0A803QIV6"/>
<sequence length="332" mass="38045">MAFKLLSKIPDSSDFLHRCQESITVVRHPLPLPCLHRKNVKEFRHRFFFSSGLKAFERPDLLTEWVRIPPMHYTTPTQLFLNHAQTQSVDDFNLSIVICPKARNPRSGKALRADIISSAEAMLARTHSPELEVPEPPRAMATSGGPTEETEALKKWLREAQDGPFRGEYTGEIWELNLDPMTDRVKRFLGPNLGPFASELGFTVSELGAMDGVMRKLRESEDMMETLRNDTDSETTVSMSFELKELHEFREWTQKEAAKAGRDALFAPVICKNYEKRFEDGVFMCWKSNKFEPRLHFLPDPETTVAQFLEKNKKLEQVLAEQRGPHLPAKAN</sequence>
<organism evidence="2 3">
    <name type="scientific">Cannabis sativa</name>
    <name type="common">Hemp</name>
    <name type="synonym">Marijuana</name>
    <dbReference type="NCBI Taxonomy" id="3483"/>
    <lineage>
        <taxon>Eukaryota</taxon>
        <taxon>Viridiplantae</taxon>
        <taxon>Streptophyta</taxon>
        <taxon>Embryophyta</taxon>
        <taxon>Tracheophyta</taxon>
        <taxon>Spermatophyta</taxon>
        <taxon>Magnoliopsida</taxon>
        <taxon>eudicotyledons</taxon>
        <taxon>Gunneridae</taxon>
        <taxon>Pentapetalae</taxon>
        <taxon>rosids</taxon>
        <taxon>fabids</taxon>
        <taxon>Rosales</taxon>
        <taxon>Cannabaceae</taxon>
        <taxon>Cannabis</taxon>
    </lineage>
</organism>
<evidence type="ECO:0000313" key="3">
    <source>
        <dbReference type="Proteomes" id="UP000596661"/>
    </source>
</evidence>
<accession>A0A803QIV6</accession>
<evidence type="ECO:0000256" key="1">
    <source>
        <dbReference type="SAM" id="MobiDB-lite"/>
    </source>
</evidence>
<keyword evidence="3" id="KW-1185">Reference proteome</keyword>
<protein>
    <submittedName>
        <fullName evidence="2">Uncharacterized protein</fullName>
    </submittedName>
</protein>
<evidence type="ECO:0000313" key="2">
    <source>
        <dbReference type="EnsemblPlants" id="cds.evm.model.10.1201"/>
    </source>
</evidence>
<dbReference type="Gramene" id="evm.model.10.1201">
    <property type="protein sequence ID" value="cds.evm.model.10.1201"/>
    <property type="gene ID" value="evm.TU.10.1201"/>
</dbReference>
<dbReference type="EnsemblPlants" id="evm.model.10.1201">
    <property type="protein sequence ID" value="cds.evm.model.10.1201"/>
    <property type="gene ID" value="evm.TU.10.1201"/>
</dbReference>
<feature type="region of interest" description="Disordered" evidence="1">
    <location>
        <begin position="127"/>
        <end position="149"/>
    </location>
</feature>
<reference evidence="2" key="1">
    <citation type="submission" date="2021-03" db="UniProtKB">
        <authorList>
            <consortium name="EnsemblPlants"/>
        </authorList>
    </citation>
    <scope>IDENTIFICATION</scope>
</reference>
<proteinExistence type="predicted"/>
<name>A0A803QIV6_CANSA</name>
<dbReference type="EMBL" id="UZAU01000818">
    <property type="status" value="NOT_ANNOTATED_CDS"/>
    <property type="molecule type" value="Genomic_DNA"/>
</dbReference>